<dbReference type="InterPro" id="IPR036414">
    <property type="entry name" value="YaeB_N_sf"/>
</dbReference>
<dbReference type="PROSITE" id="PS51668">
    <property type="entry name" value="TSAA_2"/>
    <property type="match status" value="1"/>
</dbReference>
<gene>
    <name evidence="4" type="ORF">I6N95_16065</name>
</gene>
<proteinExistence type="inferred from homology"/>
<feature type="domain" description="TsaA-like" evidence="3">
    <location>
        <begin position="6"/>
        <end position="131"/>
    </location>
</feature>
<keyword evidence="4" id="KW-0489">Methyltransferase</keyword>
<dbReference type="PANTHER" id="PTHR12818">
    <property type="entry name" value="TRNA (ADENINE(37)-N6)-METHYLTRANSFERASE"/>
    <property type="match status" value="1"/>
</dbReference>
<evidence type="ECO:0000256" key="2">
    <source>
        <dbReference type="ARBA" id="ARBA00033753"/>
    </source>
</evidence>
<evidence type="ECO:0000313" key="4">
    <source>
        <dbReference type="EMBL" id="MBP1042534.1"/>
    </source>
</evidence>
<evidence type="ECO:0000256" key="1">
    <source>
        <dbReference type="ARBA" id="ARBA00022691"/>
    </source>
</evidence>
<accession>A0A940PCQ4</accession>
<dbReference type="SUPFAM" id="SSF118196">
    <property type="entry name" value="YaeB-like"/>
    <property type="match status" value="1"/>
</dbReference>
<dbReference type="PANTHER" id="PTHR12818:SF0">
    <property type="entry name" value="TRNA (ADENINE(37)-N6)-METHYLTRANSFERASE"/>
    <property type="match status" value="1"/>
</dbReference>
<protein>
    <submittedName>
        <fullName evidence="4">SAM-dependent methyltransferase</fullName>
    </submittedName>
</protein>
<organism evidence="4 5">
    <name type="scientific">Vagococcus allomyrinae</name>
    <dbReference type="NCBI Taxonomy" id="2794353"/>
    <lineage>
        <taxon>Bacteria</taxon>
        <taxon>Bacillati</taxon>
        <taxon>Bacillota</taxon>
        <taxon>Bacilli</taxon>
        <taxon>Lactobacillales</taxon>
        <taxon>Enterococcaceae</taxon>
        <taxon>Vagococcus</taxon>
    </lineage>
</organism>
<keyword evidence="4" id="KW-0808">Transferase</keyword>
<dbReference type="Pfam" id="PF01980">
    <property type="entry name" value="TrmO_N"/>
    <property type="match status" value="1"/>
</dbReference>
<evidence type="ECO:0000259" key="3">
    <source>
        <dbReference type="PROSITE" id="PS51668"/>
    </source>
</evidence>
<comment type="similarity">
    <text evidence="2">Belongs to the tRNA methyltransferase O family.</text>
</comment>
<dbReference type="AlphaFoldDB" id="A0A940PCQ4"/>
<dbReference type="GO" id="GO:0008168">
    <property type="term" value="F:methyltransferase activity"/>
    <property type="evidence" value="ECO:0007669"/>
    <property type="project" value="UniProtKB-KW"/>
</dbReference>
<comment type="caution">
    <text evidence="4">The sequence shown here is derived from an EMBL/GenBank/DDBJ whole genome shotgun (WGS) entry which is preliminary data.</text>
</comment>
<dbReference type="PROSITE" id="PS01318">
    <property type="entry name" value="TSAA_1"/>
    <property type="match status" value="1"/>
</dbReference>
<keyword evidence="5" id="KW-1185">Reference proteome</keyword>
<dbReference type="Proteomes" id="UP000674938">
    <property type="component" value="Unassembled WGS sequence"/>
</dbReference>
<dbReference type="InterPro" id="IPR040372">
    <property type="entry name" value="YaeB-like"/>
</dbReference>
<dbReference type="CDD" id="cd09281">
    <property type="entry name" value="UPF0066"/>
    <property type="match status" value="1"/>
</dbReference>
<sequence length="159" mass="18460">MTTMTLKEIGTIMVTDDRMYLQIKAPYRKGLVALQEFSHLVLLYWADQADEPDYRNFVFIDQQVYRHAPEQMGVFATRSAYRPNPILSSTVKPLKIDCQQGIIDLPYIDAFNGTPLLDIKPYTPSIDRVATYQSPDWCSHWPQTIESSGDFPWEEEFLF</sequence>
<keyword evidence="1" id="KW-0949">S-adenosyl-L-methionine</keyword>
<dbReference type="RefSeq" id="WP_209529805.1">
    <property type="nucleotide sequence ID" value="NZ_JAEEGA010000010.1"/>
</dbReference>
<dbReference type="EMBL" id="JAEEGA010000010">
    <property type="protein sequence ID" value="MBP1042534.1"/>
    <property type="molecule type" value="Genomic_DNA"/>
</dbReference>
<reference evidence="4" key="1">
    <citation type="submission" date="2020-12" db="EMBL/GenBank/DDBJ databases">
        <title>Vagococcus allomyrinae sp. nov. and Enterococcus lavae sp. nov., isolated from the larvae of Allomyrina dichotoma.</title>
        <authorList>
            <person name="Lee S.D."/>
        </authorList>
    </citation>
    <scope>NUCLEOTIDE SEQUENCE</scope>
    <source>
        <strain evidence="4">BWB3-3</strain>
    </source>
</reference>
<dbReference type="InterPro" id="IPR023370">
    <property type="entry name" value="TrmO-like_N"/>
</dbReference>
<dbReference type="InterPro" id="IPR036413">
    <property type="entry name" value="YaeB-like_sf"/>
</dbReference>
<dbReference type="InterPro" id="IPR023368">
    <property type="entry name" value="UPF0066_cons_site"/>
</dbReference>
<dbReference type="GO" id="GO:0032259">
    <property type="term" value="P:methylation"/>
    <property type="evidence" value="ECO:0007669"/>
    <property type="project" value="UniProtKB-KW"/>
</dbReference>
<dbReference type="Gene3D" id="2.40.30.70">
    <property type="entry name" value="YaeB-like"/>
    <property type="match status" value="1"/>
</dbReference>
<name>A0A940PCQ4_9ENTE</name>
<evidence type="ECO:0000313" key="5">
    <source>
        <dbReference type="Proteomes" id="UP000674938"/>
    </source>
</evidence>